<dbReference type="Gene3D" id="3.40.309.10">
    <property type="entry name" value="Aldehyde Dehydrogenase, Chain A, domain 2"/>
    <property type="match status" value="1"/>
</dbReference>
<dbReference type="EMBL" id="FOLX01000001">
    <property type="protein sequence ID" value="SFC18658.1"/>
    <property type="molecule type" value="Genomic_DNA"/>
</dbReference>
<dbReference type="PANTHER" id="PTHR43111">
    <property type="entry name" value="ALDEHYDE DEHYDROGENASE B-RELATED"/>
    <property type="match status" value="1"/>
</dbReference>
<sequence>MRRLEHYITGAWTPAAGTGAVLADAVTGEAIFETGAAPDMGPVLDHARKVGGPALRAMTPHQRALMLKALGQKLMERKEELYALSAHTGATRSDSWIDIDGGIGTLLTYASRARRELPNQNTMRDGGAEVLAKDGSFVGQHVRVPRQGAAVMINAYNFPVWGMLEKLAPAWIAGMPAIVKPARQTAYVTELAVRMMIDTGLVPEGAIQLICGDAGDLIDQLGPEDMLSFTGSAAVAQKLRAHPAVLAGPVPFNAEADSLNAAILGPDVTPEAPEFDLFITEVFREMTVKAGQKCTAIRRVIVPTALIDAVQSALADRIAATGPGDMGRLVSQGQADDVRAAIAALTEEATLVAGGAYAGTWHAPTLLRCDEAMTARAPHEVEAFGPVATLMPYDGIDQAIAIANLGGGSLVSSVFTNDDHVARDFALGIARLNGRVMFGNRGSAKTSTGHGSPLPMLIHGGPGRAGGGEELGGIRAVFHHMHRVALQGTPDQIAAVTGVWVPGAAQREDRHPFLKPLSDLEIGDTIRTASRTVTLDDIEHFANFTGDTFYAHMDEDAARRNPFFPGRVAHGYLIVSFAAGLFVEPSEGPVLANYGVDNLRFMAPVSPGDALSVILTAKEITPREGEGHGEVRWDCTVLRDGDAVVAQYDVLTLVAKEPRTL</sequence>
<dbReference type="PANTHER" id="PTHR43111:SF1">
    <property type="entry name" value="ALDEHYDE DEHYDROGENASE B-RELATED"/>
    <property type="match status" value="1"/>
</dbReference>
<dbReference type="Gene3D" id="3.40.605.10">
    <property type="entry name" value="Aldehyde Dehydrogenase, Chain A, domain 1"/>
    <property type="match status" value="1"/>
</dbReference>
<dbReference type="InterPro" id="IPR016161">
    <property type="entry name" value="Ald_DH/histidinol_DH"/>
</dbReference>
<dbReference type="RefSeq" id="WP_093448863.1">
    <property type="nucleotide sequence ID" value="NZ_FNZG01000002.1"/>
</dbReference>
<proteinExistence type="predicted"/>
<dbReference type="InterPro" id="IPR011966">
    <property type="entry name" value="PaaN-DH"/>
</dbReference>
<reference evidence="4 5" key="1">
    <citation type="submission" date="2016-10" db="EMBL/GenBank/DDBJ databases">
        <authorList>
            <person name="de Groot N.N."/>
        </authorList>
    </citation>
    <scope>NUCLEOTIDE SEQUENCE [LARGE SCALE GENOMIC DNA]</scope>
    <source>
        <strain evidence="4 5">DSM 29619</strain>
    </source>
</reference>
<dbReference type="Proteomes" id="UP000231644">
    <property type="component" value="Unassembled WGS sequence"/>
</dbReference>
<dbReference type="InterPro" id="IPR002539">
    <property type="entry name" value="MaoC-like_dom"/>
</dbReference>
<dbReference type="GO" id="GO:0016620">
    <property type="term" value="F:oxidoreductase activity, acting on the aldehyde or oxo group of donors, NAD or NADP as acceptor"/>
    <property type="evidence" value="ECO:0007669"/>
    <property type="project" value="InterPro"/>
</dbReference>
<evidence type="ECO:0000259" key="3">
    <source>
        <dbReference type="Pfam" id="PF01575"/>
    </source>
</evidence>
<keyword evidence="1" id="KW-0560">Oxidoreductase</keyword>
<feature type="domain" description="Aldehyde dehydrogenase" evidence="2">
    <location>
        <begin position="35"/>
        <end position="429"/>
    </location>
</feature>
<dbReference type="Pfam" id="PF01575">
    <property type="entry name" value="MaoC_dehydratas"/>
    <property type="match status" value="1"/>
</dbReference>
<dbReference type="InterPro" id="IPR016163">
    <property type="entry name" value="Ald_DH_C"/>
</dbReference>
<dbReference type="STRING" id="517719.SAMN05421762_0111"/>
<dbReference type="NCBIfam" id="TIGR02278">
    <property type="entry name" value="PaaN-DH"/>
    <property type="match status" value="1"/>
</dbReference>
<dbReference type="InterPro" id="IPR029069">
    <property type="entry name" value="HotDog_dom_sf"/>
</dbReference>
<name>A0A1I1H9H2_9RHOB</name>
<evidence type="ECO:0000256" key="1">
    <source>
        <dbReference type="ARBA" id="ARBA00023002"/>
    </source>
</evidence>
<keyword evidence="4" id="KW-0378">Hydrolase</keyword>
<keyword evidence="5" id="KW-1185">Reference proteome</keyword>
<evidence type="ECO:0000313" key="4">
    <source>
        <dbReference type="EMBL" id="SFC18658.1"/>
    </source>
</evidence>
<dbReference type="NCBIfam" id="NF008868">
    <property type="entry name" value="PRK11903.1"/>
    <property type="match status" value="1"/>
</dbReference>
<dbReference type="GO" id="GO:0016787">
    <property type="term" value="F:hydrolase activity"/>
    <property type="evidence" value="ECO:0007669"/>
    <property type="project" value="UniProtKB-KW"/>
</dbReference>
<dbReference type="InterPro" id="IPR016162">
    <property type="entry name" value="Ald_DH_N"/>
</dbReference>
<dbReference type="SUPFAM" id="SSF54637">
    <property type="entry name" value="Thioesterase/thiol ester dehydrase-isomerase"/>
    <property type="match status" value="1"/>
</dbReference>
<dbReference type="Pfam" id="PF00171">
    <property type="entry name" value="Aldedh"/>
    <property type="match status" value="1"/>
</dbReference>
<dbReference type="Gene3D" id="3.10.129.10">
    <property type="entry name" value="Hotdog Thioesterase"/>
    <property type="match status" value="1"/>
</dbReference>
<dbReference type="AlphaFoldDB" id="A0A1I1H9H2"/>
<evidence type="ECO:0000259" key="2">
    <source>
        <dbReference type="Pfam" id="PF00171"/>
    </source>
</evidence>
<feature type="domain" description="MaoC-like" evidence="3">
    <location>
        <begin position="522"/>
        <end position="632"/>
    </location>
</feature>
<organism evidence="4 5">
    <name type="scientific">Pseudooceanicola nitratireducens</name>
    <dbReference type="NCBI Taxonomy" id="517719"/>
    <lineage>
        <taxon>Bacteria</taxon>
        <taxon>Pseudomonadati</taxon>
        <taxon>Pseudomonadota</taxon>
        <taxon>Alphaproteobacteria</taxon>
        <taxon>Rhodobacterales</taxon>
        <taxon>Paracoccaceae</taxon>
        <taxon>Pseudooceanicola</taxon>
    </lineage>
</organism>
<dbReference type="InterPro" id="IPR015590">
    <property type="entry name" value="Aldehyde_DH_dom"/>
</dbReference>
<dbReference type="SUPFAM" id="SSF53720">
    <property type="entry name" value="ALDH-like"/>
    <property type="match status" value="1"/>
</dbReference>
<dbReference type="OrthoDB" id="9759612at2"/>
<evidence type="ECO:0000313" key="5">
    <source>
        <dbReference type="Proteomes" id="UP000231644"/>
    </source>
</evidence>
<gene>
    <name evidence="4" type="ORF">SAMN05421762_0111</name>
</gene>
<dbReference type="CDD" id="cd07128">
    <property type="entry name" value="ALDH_MaoC-N"/>
    <property type="match status" value="1"/>
</dbReference>
<accession>A0A1I1H9H2</accession>
<protein>
    <submittedName>
        <fullName evidence="4">Oxepin-CoA hydrolase / 3-oxo-5,6-dehydrosuberyl-CoA semialdehyde dehydrogenase</fullName>
    </submittedName>
</protein>